<dbReference type="SUPFAM" id="SSF47031">
    <property type="entry name" value="Second domain of FERM"/>
    <property type="match status" value="1"/>
</dbReference>
<dbReference type="Gene3D" id="3.10.20.90">
    <property type="entry name" value="Phosphatidylinositol 3-kinase Catalytic Subunit, Chain A, domain 1"/>
    <property type="match status" value="1"/>
</dbReference>
<dbReference type="InParanoid" id="B0WF91"/>
<sequence length="1720" mass="187083">MPTTTSPSIKPVRFRFRLGGSDDDATLIDGSRGTHIRLNDQPTLAQIPQKDHVRCKLPRMPGESKAAAPAAEPAAPATPKKKPASSSGKAALAKVTVLDGSILEVTIDRKARGRDLLNSVCAGLNILEKDYFGLTYVTAVDPRVWLELERPIAKFFRSEPWEMNFEVKFYPPEPAQLQEDITRYHLCLQVRNDILEGRLPCSFVTHALLGSYLVQSELGDYDADEMKDRTYLKEFKIAPNQTPELLDKVMDLHKTHKSQTPAEAELHYLENAKKLAMYGVDLHPAKDSEGVDIMLGVCASGLLVYRDKLRINRFAWPKILKISYKRNNFYIKIRPGEFEQYESTIGFKLENHRAAKKLWKACVEHHTFFRLMTPEPTNKSGIFPRLGSKFRYSGRTHYETRKTPVDRPAPDFKRSLTGKRLSSRSMDALGHQEKEKAAQKDPNKDANKRHTMSHPPDHIPDLESPTRGSRSPIKKDKKERLKRESSTGTASASSQSSLEGDYDIAASSSNAVQKPVGGVAVLPVVGKKDKEKEAKEVSPVKEEAVNGNNGNQEALNSSTEEATSPSGKRKGGFLSFPSGRSKDKKTPVAAATTNGDGGAKKDASSPVKEQTQAQGQKEGGKPGFTKPYEYSESDPNTSPNKKNVKTRGFRYDEDPSSGAGGQNKEDAQLSPNSQSRRATGLAFNYAPGEDANVRESVEKRKVPGTPEAAVKASEKLSPTSAGRGLAGEGDAEKGVRTSARSYSPNKGRGVDGALSGAGSFRPLDDGADPNKSFIAGEQQSGIVPVVAGPPEPVKKKVKIMVIISRFDPKTKKVDTANGVVEHSTGVLDTKSGQIESKYGVIDPKAGTVVNFNQRTGQNETFQGQTDPKTGQIHIVTGVVDPNTGKIDDNLGQAIIIVPDDDSIVEITTITSKVDPATGKIDTTNGEVERTRGILNSKTGFIATKYGEINPKTGELRAVDPKTGKIVVRTITVDKDNGQVTIVGVTDPKTNKIDNGQGHLIAIGNQVDPVVEVTSVLGKLDKKGIVDPKTITYDKSTGQLDTKDGKINTKYGQFDLVKSTLTSVDPKTGKTETKEVKIDPVTGQVVLKNQVNPKTGKPDKDYGRIVSIRIVHNRIDPASGKHVSSVEDKDIKVDPKTNQIWVPEGKDKSTGETIYSSSQVDPKTGYVITIYGYLNPKTNEIEKQTKLDPNLTKVDPTTGQIYAATGQVDEATGEPLFAASQVNAETGEIYTKIGKVDPKSGKLVIIKIFILTKKDERGKPEEVDVNGVDFDPITGKINNIATKTVYVYKMRDPITGETYAVDPNDPSIAGARTTVTQTMTLSGEIDPATGRIKSEWGHIDPNTGDIDPATAIRDPVTGKLILNYADIEPSHFGKNVTVTKETVPITREQFYEGIKHLGGKKAVRRDSESSDDDMAEYGSESIKEMSSGTPRNAAAAAAAGGKYGGTPTVVKTTTKQVITKNEDGVTHNVEEEVQNLGTGQIVYSTQEHKADAPSDSHGKFLTATAVTTRTATTHEDLGTNAKTQQLEEKTVATTTTQHGERQEQRVITQEVKTTATVTSGDQYARRESISSTSSGDSGTPIDGPYGEEDDSTVIYNKSYTGVDDVAGASKIPTGPNVEHHRVLLDDSQSGVTAEGEIVSSQTVSSKTRTVETITYKTERDGVVETRVEQKITIQSDGDPIDHDKALAEAIQASRRFRTDPEERMRQLSNAMFERKYNFPKF</sequence>
<dbReference type="SMART" id="SM00295">
    <property type="entry name" value="B41"/>
    <property type="match status" value="1"/>
</dbReference>
<dbReference type="Pfam" id="PF00373">
    <property type="entry name" value="FERM_M"/>
    <property type="match status" value="1"/>
</dbReference>
<dbReference type="OrthoDB" id="6589456at2759"/>
<dbReference type="STRING" id="7176.B0WF91"/>
<evidence type="ECO:0000256" key="2">
    <source>
        <dbReference type="ARBA" id="ARBA00022025"/>
    </source>
</evidence>
<dbReference type="PRINTS" id="PR00935">
    <property type="entry name" value="BAND41"/>
</dbReference>
<organism>
    <name type="scientific">Culex quinquefasciatus</name>
    <name type="common">Southern house mosquito</name>
    <name type="synonym">Culex pungens</name>
    <dbReference type="NCBI Taxonomy" id="7176"/>
    <lineage>
        <taxon>Eukaryota</taxon>
        <taxon>Metazoa</taxon>
        <taxon>Ecdysozoa</taxon>
        <taxon>Arthropoda</taxon>
        <taxon>Hexapoda</taxon>
        <taxon>Insecta</taxon>
        <taxon>Pterygota</taxon>
        <taxon>Neoptera</taxon>
        <taxon>Endopterygota</taxon>
        <taxon>Diptera</taxon>
        <taxon>Nematocera</taxon>
        <taxon>Culicoidea</taxon>
        <taxon>Culicidae</taxon>
        <taxon>Culicinae</taxon>
        <taxon>Culicini</taxon>
        <taxon>Culex</taxon>
        <taxon>Culex</taxon>
    </lineage>
</organism>
<dbReference type="InterPro" id="IPR019747">
    <property type="entry name" value="FERM_CS"/>
</dbReference>
<dbReference type="CDD" id="cd13184">
    <property type="entry name" value="FERM_C_4_1_family"/>
    <property type="match status" value="1"/>
</dbReference>
<dbReference type="GO" id="GO:0009887">
    <property type="term" value="P:animal organ morphogenesis"/>
    <property type="evidence" value="ECO:0007669"/>
    <property type="project" value="UniProtKB-ARBA"/>
</dbReference>
<reference evidence="9" key="2">
    <citation type="submission" date="2021-02" db="UniProtKB">
        <authorList>
            <consortium name="EnsemblMetazoa"/>
        </authorList>
    </citation>
    <scope>IDENTIFICATION</scope>
    <source>
        <strain evidence="9">JHB</strain>
    </source>
</reference>
<dbReference type="PRINTS" id="PR00661">
    <property type="entry name" value="ERMFAMILY"/>
</dbReference>
<dbReference type="EMBL" id="DS231915">
    <property type="protein sequence ID" value="EDS26067.1"/>
    <property type="molecule type" value="Genomic_DNA"/>
</dbReference>
<feature type="compositionally biased region" description="Low complexity" evidence="6">
    <location>
        <begin position="486"/>
        <end position="497"/>
    </location>
</feature>
<keyword evidence="4" id="KW-0965">Cell junction</keyword>
<feature type="region of interest" description="Disordered" evidence="6">
    <location>
        <begin position="23"/>
        <end position="86"/>
    </location>
</feature>
<feature type="compositionally biased region" description="Low complexity" evidence="6">
    <location>
        <begin position="514"/>
        <end position="525"/>
    </location>
</feature>
<dbReference type="InterPro" id="IPR000798">
    <property type="entry name" value="Ez/rad/moesin-like"/>
</dbReference>
<name>B0WF91_CULQU</name>
<dbReference type="InterPro" id="IPR019748">
    <property type="entry name" value="FERM_central"/>
</dbReference>
<dbReference type="InterPro" id="IPR014847">
    <property type="entry name" value="FA"/>
</dbReference>
<evidence type="ECO:0000256" key="4">
    <source>
        <dbReference type="ARBA" id="ARBA00022949"/>
    </source>
</evidence>
<dbReference type="CDD" id="cd01765">
    <property type="entry name" value="FERM_F0_F1"/>
    <property type="match status" value="1"/>
</dbReference>
<dbReference type="OMA" id="WPLNFAV"/>
<comment type="subcellular location">
    <subcellularLocation>
        <location evidence="1">Cell junction</location>
        <location evidence="1">Adherens junction</location>
    </subcellularLocation>
    <subcellularLocation>
        <location evidence="5">Cell projection</location>
        <location evidence="5">Rhabdomere</location>
    </subcellularLocation>
</comment>
<evidence type="ECO:0000313" key="10">
    <source>
        <dbReference type="Proteomes" id="UP000002320"/>
    </source>
</evidence>
<dbReference type="GO" id="GO:0031032">
    <property type="term" value="P:actomyosin structure organization"/>
    <property type="evidence" value="ECO:0007669"/>
    <property type="project" value="TreeGrafter"/>
</dbReference>
<reference evidence="8" key="1">
    <citation type="submission" date="2007-03" db="EMBL/GenBank/DDBJ databases">
        <title>Annotation of Culex pipiens quinquefasciatus.</title>
        <authorList>
            <consortium name="The Broad Institute Genome Sequencing Platform"/>
            <person name="Atkinson P.W."/>
            <person name="Hemingway J."/>
            <person name="Christensen B.M."/>
            <person name="Higgs S."/>
            <person name="Kodira C."/>
            <person name="Hannick L."/>
            <person name="Megy K."/>
            <person name="O'Leary S."/>
            <person name="Pearson M."/>
            <person name="Haas B.J."/>
            <person name="Mauceli E."/>
            <person name="Wortman J.R."/>
            <person name="Lee N.H."/>
            <person name="Guigo R."/>
            <person name="Stanke M."/>
            <person name="Alvarado L."/>
            <person name="Amedeo P."/>
            <person name="Antoine C.H."/>
            <person name="Arensburger P."/>
            <person name="Bidwell S.L."/>
            <person name="Crawford M."/>
            <person name="Camaro F."/>
            <person name="Devon K."/>
            <person name="Engels R."/>
            <person name="Hammond M."/>
            <person name="Howarth C."/>
            <person name="Koehrsen M."/>
            <person name="Lawson D."/>
            <person name="Montgomery P."/>
            <person name="Nene V."/>
            <person name="Nusbaum C."/>
            <person name="Puiu D."/>
            <person name="Romero-Severson J."/>
            <person name="Severson D.W."/>
            <person name="Shumway M."/>
            <person name="Sisk P."/>
            <person name="Stolte C."/>
            <person name="Zeng Q."/>
            <person name="Eisenstadt E."/>
            <person name="Fraser-Liggett C."/>
            <person name="Strausberg R."/>
            <person name="Galagan J."/>
            <person name="Birren B."/>
            <person name="Collins F.H."/>
        </authorList>
    </citation>
    <scope>NUCLEOTIDE SEQUENCE [LARGE SCALE GENOMIC DNA]</scope>
    <source>
        <strain evidence="8">JHB</strain>
    </source>
</reference>
<dbReference type="GO" id="GO:0008092">
    <property type="term" value="F:cytoskeletal protein binding"/>
    <property type="evidence" value="ECO:0007669"/>
    <property type="project" value="InterPro"/>
</dbReference>
<dbReference type="EnsemblMetazoa" id="CPIJ006032-RA">
    <property type="protein sequence ID" value="CPIJ006032-PA"/>
    <property type="gene ID" value="CPIJ006032"/>
</dbReference>
<keyword evidence="10" id="KW-1185">Reference proteome</keyword>
<keyword evidence="3" id="KW-0597">Phosphoprotein</keyword>
<dbReference type="InterPro" id="IPR029071">
    <property type="entry name" value="Ubiquitin-like_domsf"/>
</dbReference>
<evidence type="ECO:0000256" key="3">
    <source>
        <dbReference type="ARBA" id="ARBA00022553"/>
    </source>
</evidence>
<dbReference type="Gene3D" id="2.30.29.30">
    <property type="entry name" value="Pleckstrin-homology domain (PH domain)/Phosphotyrosine-binding domain (PTB)"/>
    <property type="match status" value="1"/>
</dbReference>
<dbReference type="Gene3D" id="1.20.80.10">
    <property type="match status" value="1"/>
</dbReference>
<dbReference type="Pfam" id="PF08736">
    <property type="entry name" value="FA"/>
    <property type="match status" value="1"/>
</dbReference>
<dbReference type="PANTHER" id="PTHR23280:SF21">
    <property type="entry name" value="PROTEIN 4.1 HOMOLOG"/>
    <property type="match status" value="1"/>
</dbReference>
<dbReference type="GO" id="GO:0016028">
    <property type="term" value="C:rhabdomere"/>
    <property type="evidence" value="ECO:0007669"/>
    <property type="project" value="UniProtKB-SubCell"/>
</dbReference>
<feature type="compositionally biased region" description="Basic and acidic residues" evidence="6">
    <location>
        <begin position="691"/>
        <end position="701"/>
    </location>
</feature>
<dbReference type="PROSITE" id="PS00661">
    <property type="entry name" value="FERM_2"/>
    <property type="match status" value="1"/>
</dbReference>
<feature type="compositionally biased region" description="Low complexity" evidence="6">
    <location>
        <begin position="1568"/>
        <end position="1583"/>
    </location>
</feature>
<dbReference type="GO" id="GO:0005856">
    <property type="term" value="C:cytoskeleton"/>
    <property type="evidence" value="ECO:0007669"/>
    <property type="project" value="TreeGrafter"/>
</dbReference>
<dbReference type="KEGG" id="cqu:CpipJ_CPIJ006032"/>
<dbReference type="Proteomes" id="UP000002320">
    <property type="component" value="Unassembled WGS sequence"/>
</dbReference>
<dbReference type="CDD" id="cd14473">
    <property type="entry name" value="FERM_B-lobe"/>
    <property type="match status" value="1"/>
</dbReference>
<evidence type="ECO:0000313" key="9">
    <source>
        <dbReference type="EnsemblMetazoa" id="CPIJ006032-PA"/>
    </source>
</evidence>
<feature type="region of interest" description="Disordered" evidence="6">
    <location>
        <begin position="1532"/>
        <end position="1590"/>
    </location>
</feature>
<dbReference type="InterPro" id="IPR019749">
    <property type="entry name" value="Band_41_domain"/>
</dbReference>
<dbReference type="VEuPathDB" id="VectorBase:CPIJ006032"/>
<feature type="compositionally biased region" description="Basic and acidic residues" evidence="6">
    <location>
        <begin position="526"/>
        <end position="544"/>
    </location>
</feature>
<feature type="region of interest" description="Disordered" evidence="6">
    <location>
        <begin position="1401"/>
        <end position="1432"/>
    </location>
</feature>
<dbReference type="InterPro" id="IPR000299">
    <property type="entry name" value="FERM_domain"/>
</dbReference>
<feature type="domain" description="FERM" evidence="7">
    <location>
        <begin position="91"/>
        <end position="373"/>
    </location>
</feature>
<protein>
    <recommendedName>
        <fullName evidence="2">Moesin/ezrin/radixin homolog 1</fullName>
    </recommendedName>
</protein>
<dbReference type="SUPFAM" id="SSF54236">
    <property type="entry name" value="Ubiquitin-like"/>
    <property type="match status" value="1"/>
</dbReference>
<dbReference type="InterPro" id="IPR035963">
    <property type="entry name" value="FERM_2"/>
</dbReference>
<dbReference type="InterPro" id="IPR014352">
    <property type="entry name" value="FERM/acyl-CoA-bd_prot_sf"/>
</dbReference>
<dbReference type="HOGENOM" id="CLU_002715_1_0_1"/>
<dbReference type="SMART" id="SM01195">
    <property type="entry name" value="FA"/>
    <property type="match status" value="1"/>
</dbReference>
<dbReference type="FunFam" id="2.30.29.30:FF:000001">
    <property type="entry name" value="Erythrocyte membrane protein band 4.1"/>
    <property type="match status" value="1"/>
</dbReference>
<dbReference type="VEuPathDB" id="VectorBase:CQUJHB005675"/>
<dbReference type="PROSITE" id="PS50057">
    <property type="entry name" value="FERM_3"/>
    <property type="match status" value="1"/>
</dbReference>
<feature type="compositionally biased region" description="Basic and acidic residues" evidence="6">
    <location>
        <begin position="396"/>
        <end position="414"/>
    </location>
</feature>
<dbReference type="SMART" id="SM01196">
    <property type="entry name" value="FERM_C"/>
    <property type="match status" value="1"/>
</dbReference>
<dbReference type="GO" id="GO:0005886">
    <property type="term" value="C:plasma membrane"/>
    <property type="evidence" value="ECO:0007669"/>
    <property type="project" value="TreeGrafter"/>
</dbReference>
<dbReference type="PANTHER" id="PTHR23280">
    <property type="entry name" value="4.1 G PROTEIN"/>
    <property type="match status" value="1"/>
</dbReference>
<evidence type="ECO:0000256" key="6">
    <source>
        <dbReference type="SAM" id="MobiDB-lite"/>
    </source>
</evidence>
<feature type="compositionally biased region" description="Basic and acidic residues" evidence="6">
    <location>
        <begin position="473"/>
        <end position="485"/>
    </location>
</feature>
<evidence type="ECO:0000313" key="8">
    <source>
        <dbReference type="EMBL" id="EDS26067.1"/>
    </source>
</evidence>
<dbReference type="SUPFAM" id="SSF50729">
    <property type="entry name" value="PH domain-like"/>
    <property type="match status" value="1"/>
</dbReference>
<feature type="compositionally biased region" description="Polar residues" evidence="6">
    <location>
        <begin position="1544"/>
        <end position="1560"/>
    </location>
</feature>
<dbReference type="Pfam" id="PF09379">
    <property type="entry name" value="FERM_N"/>
    <property type="match status" value="1"/>
</dbReference>
<feature type="compositionally biased region" description="Low complexity" evidence="6">
    <location>
        <begin position="61"/>
        <end position="86"/>
    </location>
</feature>
<dbReference type="FunFam" id="1.20.80.10:FF:000001">
    <property type="entry name" value="Erythrocyte membrane protein band 4.1"/>
    <property type="match status" value="1"/>
</dbReference>
<dbReference type="InterPro" id="IPR018979">
    <property type="entry name" value="FERM_N"/>
</dbReference>
<feature type="compositionally biased region" description="Polar residues" evidence="6">
    <location>
        <begin position="546"/>
        <end position="566"/>
    </location>
</feature>
<feature type="region of interest" description="Disordered" evidence="6">
    <location>
        <begin position="394"/>
        <end position="762"/>
    </location>
</feature>
<dbReference type="Pfam" id="PF09380">
    <property type="entry name" value="FERM_C"/>
    <property type="match status" value="1"/>
</dbReference>
<dbReference type="eggNOG" id="KOG3527">
    <property type="taxonomic scope" value="Eukaryota"/>
</dbReference>
<gene>
    <name evidence="9" type="primary">6037463</name>
    <name evidence="8" type="ORF">CpipJ_CPIJ006032</name>
</gene>
<evidence type="ECO:0000256" key="1">
    <source>
        <dbReference type="ARBA" id="ARBA00004536"/>
    </source>
</evidence>
<evidence type="ECO:0000256" key="5">
    <source>
        <dbReference type="ARBA" id="ARBA00043944"/>
    </source>
</evidence>
<dbReference type="FunCoup" id="B0WF91">
    <property type="interactions" value="439"/>
</dbReference>
<dbReference type="GO" id="GO:0030182">
    <property type="term" value="P:neuron differentiation"/>
    <property type="evidence" value="ECO:0007669"/>
    <property type="project" value="UniProtKB-ARBA"/>
</dbReference>
<evidence type="ECO:0000259" key="7">
    <source>
        <dbReference type="PROSITE" id="PS50057"/>
    </source>
</evidence>
<dbReference type="GO" id="GO:0005912">
    <property type="term" value="C:adherens junction"/>
    <property type="evidence" value="ECO:0007669"/>
    <property type="project" value="UniProtKB-SubCell"/>
</dbReference>
<proteinExistence type="predicted"/>
<feature type="compositionally biased region" description="Basic and acidic residues" evidence="6">
    <location>
        <begin position="430"/>
        <end position="448"/>
    </location>
</feature>
<dbReference type="InterPro" id="IPR018980">
    <property type="entry name" value="FERM_PH-like_C"/>
</dbReference>
<dbReference type="InterPro" id="IPR011993">
    <property type="entry name" value="PH-like_dom_sf"/>
</dbReference>
<accession>B0WF91</accession>